<gene>
    <name evidence="3" type="ORF">IM532_03235</name>
</gene>
<feature type="chain" id="PRO_5035255888" evidence="1">
    <location>
        <begin position="20"/>
        <end position="252"/>
    </location>
</feature>
<name>A0A8J7KHL9_9FLAO</name>
<organism evidence="3 4">
    <name type="scientific">Faecalibacter rhinopitheci</name>
    <dbReference type="NCBI Taxonomy" id="2779678"/>
    <lineage>
        <taxon>Bacteria</taxon>
        <taxon>Pseudomonadati</taxon>
        <taxon>Bacteroidota</taxon>
        <taxon>Flavobacteriia</taxon>
        <taxon>Flavobacteriales</taxon>
        <taxon>Weeksellaceae</taxon>
        <taxon>Faecalibacter</taxon>
    </lineage>
</organism>
<evidence type="ECO:0000313" key="4">
    <source>
        <dbReference type="Proteomes" id="UP000608754"/>
    </source>
</evidence>
<evidence type="ECO:0000313" key="3">
    <source>
        <dbReference type="EMBL" id="MBF0596481.1"/>
    </source>
</evidence>
<comment type="caution">
    <text evidence="3">The sequence shown here is derived from an EMBL/GenBank/DDBJ whole genome shotgun (WGS) entry which is preliminary data.</text>
</comment>
<evidence type="ECO:0000256" key="1">
    <source>
        <dbReference type="SAM" id="SignalP"/>
    </source>
</evidence>
<accession>A0A8J7KHL9</accession>
<dbReference type="InterPro" id="IPR025665">
    <property type="entry name" value="Beta-barrel_OMP_2"/>
</dbReference>
<sequence length="252" mass="28757">MRKKLLLIVTLGIASLASAQFRPNSDKEWNRIEHDEKRFSFGYFLGTNIMSYKVSPKAQNNNIPDSTPDDDGVNRYGLVYLQQESKPGFSVGLTGKLKINDNVALKVEPGIHFAQRTLTFQVKNAAELDLYQREVKSTYIEIPFLLNLSGNRWFNTKPYIQGGFGYVNNLQSNEDKEDDNNVGVFRTNTHNFNWQAEMGIEIYFKRFKLTPSVKGMFFINNEIVPDEPGTVGYANTLNSLQTRAVVFSLKFE</sequence>
<protein>
    <submittedName>
        <fullName evidence="3">PorT family protein</fullName>
    </submittedName>
</protein>
<keyword evidence="1" id="KW-0732">Signal</keyword>
<dbReference type="InterPro" id="IPR011250">
    <property type="entry name" value="OMP/PagP_B-barrel"/>
</dbReference>
<proteinExistence type="predicted"/>
<dbReference type="EMBL" id="JADGIK010000002">
    <property type="protein sequence ID" value="MBF0596481.1"/>
    <property type="molecule type" value="Genomic_DNA"/>
</dbReference>
<dbReference type="RefSeq" id="WP_194182016.1">
    <property type="nucleotide sequence ID" value="NZ_JADGIK010000002.1"/>
</dbReference>
<reference evidence="3" key="1">
    <citation type="submission" date="2020-10" db="EMBL/GenBank/DDBJ databases">
        <authorList>
            <person name="Lu T."/>
            <person name="Wang Q."/>
            <person name="Han X."/>
        </authorList>
    </citation>
    <scope>NUCLEOTIDE SEQUENCE</scope>
    <source>
        <strain evidence="3">WQ 117</strain>
    </source>
</reference>
<evidence type="ECO:0000259" key="2">
    <source>
        <dbReference type="Pfam" id="PF13568"/>
    </source>
</evidence>
<feature type="domain" description="Outer membrane protein beta-barrel" evidence="2">
    <location>
        <begin position="31"/>
        <end position="223"/>
    </location>
</feature>
<dbReference type="Proteomes" id="UP000608754">
    <property type="component" value="Unassembled WGS sequence"/>
</dbReference>
<feature type="signal peptide" evidence="1">
    <location>
        <begin position="1"/>
        <end position="19"/>
    </location>
</feature>
<dbReference type="AlphaFoldDB" id="A0A8J7KHL9"/>
<dbReference type="Gene3D" id="2.40.160.20">
    <property type="match status" value="1"/>
</dbReference>
<keyword evidence="4" id="KW-1185">Reference proteome</keyword>
<dbReference type="SUPFAM" id="SSF56925">
    <property type="entry name" value="OMPA-like"/>
    <property type="match status" value="1"/>
</dbReference>
<dbReference type="Pfam" id="PF13568">
    <property type="entry name" value="OMP_b-brl_2"/>
    <property type="match status" value="1"/>
</dbReference>